<evidence type="ECO:0000256" key="1">
    <source>
        <dbReference type="SAM" id="SignalP"/>
    </source>
</evidence>
<feature type="signal peptide" evidence="1">
    <location>
        <begin position="1"/>
        <end position="19"/>
    </location>
</feature>
<comment type="caution">
    <text evidence="2">The sequence shown here is derived from an EMBL/GenBank/DDBJ whole genome shotgun (WGS) entry which is preliminary data.</text>
</comment>
<keyword evidence="3" id="KW-1185">Reference proteome</keyword>
<keyword evidence="1" id="KW-0732">Signal</keyword>
<feature type="chain" id="PRO_5003551558" evidence="1">
    <location>
        <begin position="20"/>
        <end position="211"/>
    </location>
</feature>
<sequence>MKRQLRHGMLLAVAAPLFALTGCDSGDTYYDFGYPRTTNNGGSGANNDDSRLYELANTLRGHWNGAMRYEYTDDNGKRSIAQFDAQMEFDQYDATRLEGRGQEIDAATVNGKTQTQTLTFTWAIDERTSDIYVVYDNSQKKYRITFLQNNELQSYLDGKRFAGTMIGVNNNEFIDFELSRYSYAKPANVVFSRAANTRAAGLEVEYKLVKR</sequence>
<proteinExistence type="predicted"/>
<accession>H1HME8</accession>
<protein>
    <submittedName>
        <fullName evidence="2">Uncharacterized protein</fullName>
    </submittedName>
</protein>
<dbReference type="STRING" id="999422.HMPREF9944_01285"/>
<dbReference type="EMBL" id="AGEK01000025">
    <property type="protein sequence ID" value="EHO70666.1"/>
    <property type="molecule type" value="Genomic_DNA"/>
</dbReference>
<dbReference type="HOGENOM" id="CLU_112891_0_0_10"/>
<name>H1HME8_9BACT</name>
<dbReference type="Proteomes" id="UP000003167">
    <property type="component" value="Unassembled WGS sequence"/>
</dbReference>
<dbReference type="AlphaFoldDB" id="H1HME8"/>
<dbReference type="RefSeq" id="WP_008565221.1">
    <property type="nucleotide sequence ID" value="NZ_JH594503.1"/>
</dbReference>
<evidence type="ECO:0000313" key="2">
    <source>
        <dbReference type="EMBL" id="EHO70666.1"/>
    </source>
</evidence>
<gene>
    <name evidence="2" type="ORF">HMPREF9944_01285</name>
</gene>
<evidence type="ECO:0000313" key="3">
    <source>
        <dbReference type="Proteomes" id="UP000003167"/>
    </source>
</evidence>
<organism evidence="2 3">
    <name type="scientific">Segatella maculosa OT 289</name>
    <dbReference type="NCBI Taxonomy" id="999422"/>
    <lineage>
        <taxon>Bacteria</taxon>
        <taxon>Pseudomonadati</taxon>
        <taxon>Bacteroidota</taxon>
        <taxon>Bacteroidia</taxon>
        <taxon>Bacteroidales</taxon>
        <taxon>Prevotellaceae</taxon>
        <taxon>Segatella</taxon>
    </lineage>
</organism>
<dbReference type="PROSITE" id="PS51257">
    <property type="entry name" value="PROKAR_LIPOPROTEIN"/>
    <property type="match status" value="1"/>
</dbReference>
<reference evidence="2 3" key="1">
    <citation type="submission" date="2011-12" db="EMBL/GenBank/DDBJ databases">
        <title>The Genome Sequence of Prevotella maculosa OT 289.</title>
        <authorList>
            <consortium name="The Broad Institute Genome Sequencing Platform"/>
            <person name="Earl A."/>
            <person name="Ward D."/>
            <person name="Feldgarden M."/>
            <person name="Gevers D."/>
            <person name="Izard J."/>
            <person name="Blanton J.M."/>
            <person name="Mathney J."/>
            <person name="Tanner A.C."/>
            <person name="Dewhirst F.E."/>
            <person name="Young S.K."/>
            <person name="Zeng Q."/>
            <person name="Gargeya S."/>
            <person name="Fitzgerald M."/>
            <person name="Haas B."/>
            <person name="Abouelleil A."/>
            <person name="Alvarado L."/>
            <person name="Arachchi H.M."/>
            <person name="Berlin A."/>
            <person name="Chapman S.B."/>
            <person name="Gearin G."/>
            <person name="Goldberg J."/>
            <person name="Griggs A."/>
            <person name="Gujja S."/>
            <person name="Hansen M."/>
            <person name="Heiman D."/>
            <person name="Howarth C."/>
            <person name="Larimer J."/>
            <person name="Lui A."/>
            <person name="MacDonald P.J.P."/>
            <person name="McCowen C."/>
            <person name="Montmayeur A."/>
            <person name="Murphy C."/>
            <person name="Neiman D."/>
            <person name="Pearson M."/>
            <person name="Priest M."/>
            <person name="Roberts A."/>
            <person name="Saif S."/>
            <person name="Shea T."/>
            <person name="Sisk P."/>
            <person name="Stolte C."/>
            <person name="Sykes S."/>
            <person name="Wortman J."/>
            <person name="Nusbaum C."/>
            <person name="Birren B."/>
        </authorList>
    </citation>
    <scope>NUCLEOTIDE SEQUENCE [LARGE SCALE GENOMIC DNA]</scope>
    <source>
        <strain evidence="2 3">OT 289</strain>
    </source>
</reference>
<dbReference type="PATRIC" id="fig|999422.3.peg.1327"/>